<dbReference type="GO" id="GO:0005739">
    <property type="term" value="C:mitochondrion"/>
    <property type="evidence" value="ECO:0007669"/>
    <property type="project" value="TreeGrafter"/>
</dbReference>
<dbReference type="SUPFAM" id="SSF81606">
    <property type="entry name" value="PP2C-like"/>
    <property type="match status" value="1"/>
</dbReference>
<proteinExistence type="inferred from homology"/>
<comment type="similarity">
    <text evidence="4">Belongs to the PP2C family.</text>
</comment>
<keyword evidence="1" id="KW-0479">Metal-binding</keyword>
<dbReference type="EMBL" id="JAVRJZ010000006">
    <property type="protein sequence ID" value="KAK2721633.1"/>
    <property type="molecule type" value="Genomic_DNA"/>
</dbReference>
<dbReference type="Proteomes" id="UP001187531">
    <property type="component" value="Unassembled WGS sequence"/>
</dbReference>
<feature type="region of interest" description="Disordered" evidence="5">
    <location>
        <begin position="523"/>
        <end position="546"/>
    </location>
</feature>
<feature type="non-terminal residue" evidence="7">
    <location>
        <position position="546"/>
    </location>
</feature>
<dbReference type="PROSITE" id="PS51746">
    <property type="entry name" value="PPM_2"/>
    <property type="match status" value="1"/>
</dbReference>
<evidence type="ECO:0000256" key="5">
    <source>
        <dbReference type="SAM" id="MobiDB-lite"/>
    </source>
</evidence>
<sequence length="546" mass="60752">EIRFFHDEVGNIGYQIQSGWKMLNKFRNALYSVVNGAEGYPGERDVNDGNPGKLAPKFPYSRPNFLQLHSQDEVMVAGDHNIRPIIVPRDISKLPWNTGYAEAVNAGKSLKNEDQSAIYEGFLERNTRVSTSPAKEATDLTAESDLADSAGGYRLPYYYFAIFDGHAGSGAAVSAANQLHYILHEKLVDIIDHLMPENELETVPGKPVKMFIPAKDLGFQSLVVGALEAAFWEMDKLIEEDRFRYKITGGCTALVALFILGKLFVANAGDCRAVWCRETGAVDMSNDFTPETERRRIRKLAALKPELLGASFTALDYLRRPTKNDIGQRMLYREPYMTGWAYKTIAEDDLKVPVVFGDGKRSRVLATIGVTRGFGDHDLKAQLGGVPIKPFLTSQPEVRILDLEQESITELDVLVMGSDGLWDVTSSDIAAKVVLSSIQGFLPEDDSRLTSAAQDLVMNSRGKHTQKGWRTVEEKVATVDDISVFVIPLLPYKVEYEQWQKQICPEKLSIVETSHECSNTREMVNADTGDAEMKETKPADADGLER</sequence>
<organism evidence="7 8">
    <name type="scientific">Artemia franciscana</name>
    <name type="common">Brine shrimp</name>
    <name type="synonym">Artemia sanfranciscana</name>
    <dbReference type="NCBI Taxonomy" id="6661"/>
    <lineage>
        <taxon>Eukaryota</taxon>
        <taxon>Metazoa</taxon>
        <taxon>Ecdysozoa</taxon>
        <taxon>Arthropoda</taxon>
        <taxon>Crustacea</taxon>
        <taxon>Branchiopoda</taxon>
        <taxon>Anostraca</taxon>
        <taxon>Artemiidae</taxon>
        <taxon>Artemia</taxon>
    </lineage>
</organism>
<dbReference type="InterPro" id="IPR015655">
    <property type="entry name" value="PP2C"/>
</dbReference>
<dbReference type="CDD" id="cd00143">
    <property type="entry name" value="PP2Cc"/>
    <property type="match status" value="1"/>
</dbReference>
<evidence type="ECO:0000259" key="6">
    <source>
        <dbReference type="PROSITE" id="PS51746"/>
    </source>
</evidence>
<evidence type="ECO:0000313" key="7">
    <source>
        <dbReference type="EMBL" id="KAK2721633.1"/>
    </source>
</evidence>
<evidence type="ECO:0000256" key="2">
    <source>
        <dbReference type="ARBA" id="ARBA00022801"/>
    </source>
</evidence>
<dbReference type="SMART" id="SM00332">
    <property type="entry name" value="PP2Cc"/>
    <property type="match status" value="1"/>
</dbReference>
<dbReference type="PANTHER" id="PTHR13832:SF354">
    <property type="entry name" value="GM14138P"/>
    <property type="match status" value="1"/>
</dbReference>
<dbReference type="GO" id="GO:0046872">
    <property type="term" value="F:metal ion binding"/>
    <property type="evidence" value="ECO:0007669"/>
    <property type="project" value="UniProtKB-KW"/>
</dbReference>
<feature type="compositionally biased region" description="Basic and acidic residues" evidence="5">
    <location>
        <begin position="531"/>
        <end position="546"/>
    </location>
</feature>
<dbReference type="Pfam" id="PF00481">
    <property type="entry name" value="PP2C"/>
    <property type="match status" value="2"/>
</dbReference>
<dbReference type="GO" id="GO:0004741">
    <property type="term" value="F:[pyruvate dehydrogenase (acetyl-transferring)]-phosphatase activity"/>
    <property type="evidence" value="ECO:0007669"/>
    <property type="project" value="TreeGrafter"/>
</dbReference>
<keyword evidence="3 4" id="KW-0904">Protein phosphatase</keyword>
<comment type="caution">
    <text evidence="7">The sequence shown here is derived from an EMBL/GenBank/DDBJ whole genome shotgun (WGS) entry which is preliminary data.</text>
</comment>
<evidence type="ECO:0000256" key="4">
    <source>
        <dbReference type="RuleBase" id="RU003465"/>
    </source>
</evidence>
<dbReference type="AlphaFoldDB" id="A0AA88L7V2"/>
<protein>
    <recommendedName>
        <fullName evidence="6">PPM-type phosphatase domain-containing protein</fullName>
    </recommendedName>
</protein>
<dbReference type="PROSITE" id="PS01032">
    <property type="entry name" value="PPM_1"/>
    <property type="match status" value="1"/>
</dbReference>
<accession>A0AA88L7V2</accession>
<dbReference type="InterPro" id="IPR036457">
    <property type="entry name" value="PPM-type-like_dom_sf"/>
</dbReference>
<name>A0AA88L7V2_ARTSF</name>
<feature type="domain" description="PPM-type phosphatase" evidence="6">
    <location>
        <begin position="99"/>
        <end position="489"/>
    </location>
</feature>
<keyword evidence="2 4" id="KW-0378">Hydrolase</keyword>
<evidence type="ECO:0000256" key="1">
    <source>
        <dbReference type="ARBA" id="ARBA00022723"/>
    </source>
</evidence>
<keyword evidence="8" id="KW-1185">Reference proteome</keyword>
<dbReference type="InterPro" id="IPR001932">
    <property type="entry name" value="PPM-type_phosphatase-like_dom"/>
</dbReference>
<dbReference type="PANTHER" id="PTHR13832">
    <property type="entry name" value="PROTEIN PHOSPHATASE 2C"/>
    <property type="match status" value="1"/>
</dbReference>
<gene>
    <name evidence="7" type="ORF">QYM36_003811</name>
</gene>
<dbReference type="Gene3D" id="3.60.40.10">
    <property type="entry name" value="PPM-type phosphatase domain"/>
    <property type="match status" value="1"/>
</dbReference>
<dbReference type="InterPro" id="IPR000222">
    <property type="entry name" value="PP2C_BS"/>
</dbReference>
<evidence type="ECO:0000256" key="3">
    <source>
        <dbReference type="ARBA" id="ARBA00022912"/>
    </source>
</evidence>
<evidence type="ECO:0000313" key="8">
    <source>
        <dbReference type="Proteomes" id="UP001187531"/>
    </source>
</evidence>
<reference evidence="7" key="1">
    <citation type="submission" date="2023-07" db="EMBL/GenBank/DDBJ databases">
        <title>Chromosome-level genome assembly of Artemia franciscana.</title>
        <authorList>
            <person name="Jo E."/>
        </authorList>
    </citation>
    <scope>NUCLEOTIDE SEQUENCE</scope>
    <source>
        <tissue evidence="7">Whole body</tissue>
    </source>
</reference>